<sequence length="177" mass="20062">MDAARPCPDRVCSAASGRWNWLNLRKVAQPELWSWCSADCSYCLNRNHCSVGRASRTTPDNSRGWLSPPGVLSPLRTCKMSDGEWRWTVPGTTFTCWIFRQSLAHEFEEVTHWSDYCNRHIERPRVPSNIDPRGLLTSAPRTALARVCHPTSGYIAKHRPRPAQLNFQPIGPCAKTT</sequence>
<reference evidence="1" key="1">
    <citation type="journal article" date="2018" name="Genome Biol. Evol.">
        <title>Genomics and development of Lentinus tigrinus, a white-rot wood-decaying mushroom with dimorphic fruiting bodies.</title>
        <authorList>
            <person name="Wu B."/>
            <person name="Xu Z."/>
            <person name="Knudson A."/>
            <person name="Carlson A."/>
            <person name="Chen N."/>
            <person name="Kovaka S."/>
            <person name="LaButti K."/>
            <person name="Lipzen A."/>
            <person name="Pennachio C."/>
            <person name="Riley R."/>
            <person name="Schakwitz W."/>
            <person name="Umezawa K."/>
            <person name="Ohm R.A."/>
            <person name="Grigoriev I.V."/>
            <person name="Nagy L.G."/>
            <person name="Gibbons J."/>
            <person name="Hibbett D."/>
        </authorList>
    </citation>
    <scope>NUCLEOTIDE SEQUENCE [LARGE SCALE GENOMIC DNA]</scope>
    <source>
        <strain evidence="1">ALCF2SS1-6</strain>
    </source>
</reference>
<dbReference type="EMBL" id="ML122261">
    <property type="protein sequence ID" value="RPD61586.1"/>
    <property type="molecule type" value="Genomic_DNA"/>
</dbReference>
<organism evidence="1 2">
    <name type="scientific">Lentinus tigrinus ALCF2SS1-6</name>
    <dbReference type="NCBI Taxonomy" id="1328759"/>
    <lineage>
        <taxon>Eukaryota</taxon>
        <taxon>Fungi</taxon>
        <taxon>Dikarya</taxon>
        <taxon>Basidiomycota</taxon>
        <taxon>Agaricomycotina</taxon>
        <taxon>Agaricomycetes</taxon>
        <taxon>Polyporales</taxon>
        <taxon>Polyporaceae</taxon>
        <taxon>Lentinus</taxon>
    </lineage>
</organism>
<dbReference type="AlphaFoldDB" id="A0A5C2SJH4"/>
<keyword evidence="2" id="KW-1185">Reference proteome</keyword>
<protein>
    <submittedName>
        <fullName evidence="1">Uncharacterized protein</fullName>
    </submittedName>
</protein>
<proteinExistence type="predicted"/>
<accession>A0A5C2SJH4</accession>
<gene>
    <name evidence="1" type="ORF">L227DRAFT_54309</name>
</gene>
<evidence type="ECO:0000313" key="1">
    <source>
        <dbReference type="EMBL" id="RPD61586.1"/>
    </source>
</evidence>
<name>A0A5C2SJH4_9APHY</name>
<dbReference type="Proteomes" id="UP000313359">
    <property type="component" value="Unassembled WGS sequence"/>
</dbReference>
<evidence type="ECO:0000313" key="2">
    <source>
        <dbReference type="Proteomes" id="UP000313359"/>
    </source>
</evidence>